<evidence type="ECO:0000256" key="4">
    <source>
        <dbReference type="SAM" id="Coils"/>
    </source>
</evidence>
<feature type="coiled-coil region" evidence="4">
    <location>
        <begin position="301"/>
        <end position="391"/>
    </location>
</feature>
<feature type="compositionally biased region" description="Low complexity" evidence="5">
    <location>
        <begin position="220"/>
        <end position="231"/>
    </location>
</feature>
<keyword evidence="7" id="KW-1185">Reference proteome</keyword>
<evidence type="ECO:0000256" key="2">
    <source>
        <dbReference type="ARBA" id="ARBA00012483"/>
    </source>
</evidence>
<evidence type="ECO:0000313" key="6">
    <source>
        <dbReference type="EMBL" id="KAF3319779.1"/>
    </source>
</evidence>
<dbReference type="Proteomes" id="UP000623129">
    <property type="component" value="Unassembled WGS sequence"/>
</dbReference>
<dbReference type="PANTHER" id="PTHR45647">
    <property type="entry name" value="OS02G0152300 PROTEIN"/>
    <property type="match status" value="1"/>
</dbReference>
<accession>A0A833QDM1</accession>
<feature type="compositionally biased region" description="Low complexity" evidence="5">
    <location>
        <begin position="9"/>
        <end position="21"/>
    </location>
</feature>
<protein>
    <recommendedName>
        <fullName evidence="2">RING-type E3 ubiquitin transferase</fullName>
        <ecNumber evidence="2">2.3.2.27</ecNumber>
    </recommendedName>
</protein>
<sequence length="408" mass="46701">MPGIGTGFDGSCSGSSDGSSLGKKELMSEESGDMEGSFWLDPVNAEWGPPAENTVLVVLPENFDEGKLTLNWAFNYFAGNDSVWFAVAHVYKPIKMISLMGMEIDANHLEEEFVDAYRKLERERLNGILNEYLSQCQHTLKLKCMKLLVEAVDTFEGLLNIIHTLHISKVVVGTVKESRPATSEGVKRLLREAKPSCKLWLDNGDTRMHWSLRVRISCNGGEASSSSNAGGKSDDEEGKMEQDADPLENIREKSFEVLSRHQNAEKEMYWGWQKAMLLTEKWSRELRLKDVQWRRDIEGFLEKEKMEKDRLKQEIEQLKLEKRQLMSQRSKHHNRFDDVNNQREEMERRILEAEIAVKDIQSISAAARDRNESLEAERAYLQQELSNATSATTELQSFHSSMKCKDKC</sequence>
<evidence type="ECO:0000256" key="3">
    <source>
        <dbReference type="ARBA" id="ARBA00022786"/>
    </source>
</evidence>
<name>A0A833QDM1_9POAL</name>
<dbReference type="OrthoDB" id="631781at2759"/>
<keyword evidence="3" id="KW-0833">Ubl conjugation pathway</keyword>
<dbReference type="EMBL" id="SWLB01000208">
    <property type="protein sequence ID" value="KAF3319779.1"/>
    <property type="molecule type" value="Genomic_DNA"/>
</dbReference>
<comment type="caution">
    <text evidence="6">The sequence shown here is derived from an EMBL/GenBank/DDBJ whole genome shotgun (WGS) entry which is preliminary data.</text>
</comment>
<reference evidence="6" key="1">
    <citation type="submission" date="2020-01" db="EMBL/GenBank/DDBJ databases">
        <title>Genome sequence of Kobresia littledalei, the first chromosome-level genome in the family Cyperaceae.</title>
        <authorList>
            <person name="Qu G."/>
        </authorList>
    </citation>
    <scope>NUCLEOTIDE SEQUENCE</scope>
    <source>
        <strain evidence="6">C.B.Clarke</strain>
        <tissue evidence="6">Leaf</tissue>
    </source>
</reference>
<evidence type="ECO:0000313" key="7">
    <source>
        <dbReference type="Proteomes" id="UP000623129"/>
    </source>
</evidence>
<dbReference type="GO" id="GO:0061630">
    <property type="term" value="F:ubiquitin protein ligase activity"/>
    <property type="evidence" value="ECO:0007669"/>
    <property type="project" value="UniProtKB-EC"/>
</dbReference>
<dbReference type="EC" id="2.3.2.27" evidence="2"/>
<dbReference type="InterPro" id="IPR051348">
    <property type="entry name" value="U-box_ubiquitin_ligases"/>
</dbReference>
<gene>
    <name evidence="6" type="ORF">FCM35_KLT21968</name>
</gene>
<evidence type="ECO:0000256" key="1">
    <source>
        <dbReference type="ARBA" id="ARBA00000900"/>
    </source>
</evidence>
<organism evidence="6 7">
    <name type="scientific">Carex littledalei</name>
    <dbReference type="NCBI Taxonomy" id="544730"/>
    <lineage>
        <taxon>Eukaryota</taxon>
        <taxon>Viridiplantae</taxon>
        <taxon>Streptophyta</taxon>
        <taxon>Embryophyta</taxon>
        <taxon>Tracheophyta</taxon>
        <taxon>Spermatophyta</taxon>
        <taxon>Magnoliopsida</taxon>
        <taxon>Liliopsida</taxon>
        <taxon>Poales</taxon>
        <taxon>Cyperaceae</taxon>
        <taxon>Cyperoideae</taxon>
        <taxon>Cariceae</taxon>
        <taxon>Carex</taxon>
        <taxon>Carex subgen. Euthyceras</taxon>
    </lineage>
</organism>
<feature type="region of interest" description="Disordered" evidence="5">
    <location>
        <begin position="1"/>
        <end position="27"/>
    </location>
</feature>
<evidence type="ECO:0000256" key="5">
    <source>
        <dbReference type="SAM" id="MobiDB-lite"/>
    </source>
</evidence>
<dbReference type="PANTHER" id="PTHR45647:SF100">
    <property type="entry name" value="U-BOX DOMAIN-CONTAINING PROTEIN 33"/>
    <property type="match status" value="1"/>
</dbReference>
<proteinExistence type="predicted"/>
<comment type="catalytic activity">
    <reaction evidence="1">
        <text>S-ubiquitinyl-[E2 ubiquitin-conjugating enzyme]-L-cysteine + [acceptor protein]-L-lysine = [E2 ubiquitin-conjugating enzyme]-L-cysteine + N(6)-ubiquitinyl-[acceptor protein]-L-lysine.</text>
        <dbReference type="EC" id="2.3.2.27"/>
    </reaction>
</comment>
<keyword evidence="4" id="KW-0175">Coiled coil</keyword>
<feature type="region of interest" description="Disordered" evidence="5">
    <location>
        <begin position="220"/>
        <end position="246"/>
    </location>
</feature>
<dbReference type="AlphaFoldDB" id="A0A833QDM1"/>
<feature type="compositionally biased region" description="Acidic residues" evidence="5">
    <location>
        <begin position="234"/>
        <end position="246"/>
    </location>
</feature>